<name>A0A840FUB5_9BURK</name>
<dbReference type="Proteomes" id="UP000524450">
    <property type="component" value="Unassembled WGS sequence"/>
</dbReference>
<accession>A0A840FUB5</accession>
<dbReference type="RefSeq" id="WP_184642497.1">
    <property type="nucleotide sequence ID" value="NZ_JACIFZ010000014.1"/>
</dbReference>
<reference evidence="1 2" key="1">
    <citation type="submission" date="2020-08" db="EMBL/GenBank/DDBJ databases">
        <title>Genomic Encyclopedia of Type Strains, Phase IV (KMG-V): Genome sequencing to study the core and pangenomes of soil and plant-associated prokaryotes.</title>
        <authorList>
            <person name="Whitman W."/>
        </authorList>
    </citation>
    <scope>NUCLEOTIDE SEQUENCE [LARGE SCALE GENOMIC DNA]</scope>
    <source>
        <strain evidence="1 2">34/80</strain>
    </source>
</reference>
<dbReference type="EMBL" id="JACIFZ010000014">
    <property type="protein sequence ID" value="MBB4225763.1"/>
    <property type="molecule type" value="Genomic_DNA"/>
</dbReference>
<comment type="caution">
    <text evidence="1">The sequence shown here is derived from an EMBL/GenBank/DDBJ whole genome shotgun (WGS) entry which is preliminary data.</text>
</comment>
<sequence length="82" mass="8941">MNRTEILATVIDMARMGRGFTALDALDCIVAMVGEEDPTSTYHDANVERLLRLAACIWTLRHGLLLSHPPDSGPSEDLDTGC</sequence>
<protein>
    <submittedName>
        <fullName evidence="1">Uncharacterized protein</fullName>
    </submittedName>
</protein>
<dbReference type="AlphaFoldDB" id="A0A840FUB5"/>
<proteinExistence type="predicted"/>
<evidence type="ECO:0000313" key="1">
    <source>
        <dbReference type="EMBL" id="MBB4225763.1"/>
    </source>
</evidence>
<organism evidence="1 2">
    <name type="scientific">Variovorax guangxiensis</name>
    <dbReference type="NCBI Taxonomy" id="1775474"/>
    <lineage>
        <taxon>Bacteria</taxon>
        <taxon>Pseudomonadati</taxon>
        <taxon>Pseudomonadota</taxon>
        <taxon>Betaproteobacteria</taxon>
        <taxon>Burkholderiales</taxon>
        <taxon>Comamonadaceae</taxon>
        <taxon>Variovorax</taxon>
    </lineage>
</organism>
<evidence type="ECO:0000313" key="2">
    <source>
        <dbReference type="Proteomes" id="UP000524450"/>
    </source>
</evidence>
<gene>
    <name evidence="1" type="ORF">GGD71_006576</name>
</gene>